<dbReference type="EMBL" id="JAUUCC010000185">
    <property type="protein sequence ID" value="MEE2055482.1"/>
    <property type="molecule type" value="Genomic_DNA"/>
</dbReference>
<comment type="caution">
    <text evidence="1">The sequence shown here is derived from an EMBL/GenBank/DDBJ whole genome shotgun (WGS) entry which is preliminary data.</text>
</comment>
<name>A0ABU7L3H5_9ACTN</name>
<evidence type="ECO:0000313" key="1">
    <source>
        <dbReference type="EMBL" id="MEE2055482.1"/>
    </source>
</evidence>
<evidence type="ECO:0000313" key="2">
    <source>
        <dbReference type="Proteomes" id="UP001348641"/>
    </source>
</evidence>
<protein>
    <submittedName>
        <fullName evidence="1">Uncharacterized protein</fullName>
    </submittedName>
</protein>
<dbReference type="Proteomes" id="UP001348641">
    <property type="component" value="Unassembled WGS sequence"/>
</dbReference>
<proteinExistence type="predicted"/>
<reference evidence="1 2" key="1">
    <citation type="submission" date="2023-07" db="EMBL/GenBank/DDBJ databases">
        <authorList>
            <person name="Girao M."/>
            <person name="Carvalho M.F."/>
        </authorList>
    </citation>
    <scope>NUCLEOTIDE SEQUENCE [LARGE SCALE GENOMIC DNA]</scope>
    <source>
        <strain evidence="1 2">66/93</strain>
    </source>
</reference>
<sequence length="46" mass="4957">MAELLSLFALLLTGSLVWLIIGTPVIDRAADLDTLAELTGKARRDC</sequence>
<accession>A0ABU7L3H5</accession>
<dbReference type="RefSeq" id="WP_330162236.1">
    <property type="nucleotide sequence ID" value="NZ_BAAAJA010000060.1"/>
</dbReference>
<gene>
    <name evidence="1" type="ORF">Q8A49_33800</name>
</gene>
<organism evidence="1 2">
    <name type="scientific">Nocardiopsis tropica</name>
    <dbReference type="NCBI Taxonomy" id="109330"/>
    <lineage>
        <taxon>Bacteria</taxon>
        <taxon>Bacillati</taxon>
        <taxon>Actinomycetota</taxon>
        <taxon>Actinomycetes</taxon>
        <taxon>Streptosporangiales</taxon>
        <taxon>Nocardiopsidaceae</taxon>
        <taxon>Nocardiopsis</taxon>
    </lineage>
</organism>